<dbReference type="Pfam" id="PF17932">
    <property type="entry name" value="TetR_C_24"/>
    <property type="match status" value="1"/>
</dbReference>
<dbReference type="AlphaFoldDB" id="A0A1X1ZAP0"/>
<dbReference type="InterPro" id="IPR036271">
    <property type="entry name" value="Tet_transcr_reg_TetR-rel_C_sf"/>
</dbReference>
<gene>
    <name evidence="5" type="ORF">AWC19_14995</name>
</gene>
<evidence type="ECO:0000256" key="2">
    <source>
        <dbReference type="PROSITE-ProRule" id="PRU00335"/>
    </source>
</evidence>
<dbReference type="PROSITE" id="PS01081">
    <property type="entry name" value="HTH_TETR_1"/>
    <property type="match status" value="1"/>
</dbReference>
<dbReference type="Gene3D" id="1.10.357.10">
    <property type="entry name" value="Tetracycline Repressor, domain 2"/>
    <property type="match status" value="1"/>
</dbReference>
<sequence length="253" mass="27713">MVTPSDGARPARLKRQRSEESSSSLRRDLVEHRMYATATELFAQRGFAGTSLQDIADAMGITRPALYYYVKSKDDLLARLIAEITAGNTAQIRAVAENAALDPVAKLSQAAEIMALNRARQPSRFVLLARSEAALPTDLATIHETTKRAMLRILIGVIRDGIDTGHFRHVEPRMAALQIIGMCNWVAWWFHKDDATSAEIVAADIADLAVASLVRSGEPAAAASGPRAAVELLRRDLDYLERLIAESEQPEPI</sequence>
<evidence type="ECO:0000313" key="5">
    <source>
        <dbReference type="EMBL" id="ORW20402.1"/>
    </source>
</evidence>
<comment type="caution">
    <text evidence="5">The sequence shown here is derived from an EMBL/GenBank/DDBJ whole genome shotgun (WGS) entry which is preliminary data.</text>
</comment>
<feature type="domain" description="HTH tetR-type" evidence="4">
    <location>
        <begin position="28"/>
        <end position="88"/>
    </location>
</feature>
<dbReference type="STRING" id="153971.AWC19_14995"/>
<dbReference type="PRINTS" id="PR00455">
    <property type="entry name" value="HTHTETR"/>
</dbReference>
<dbReference type="PANTHER" id="PTHR30055:SF237">
    <property type="entry name" value="TRANSCRIPTIONAL REPRESSOR MCE3R"/>
    <property type="match status" value="1"/>
</dbReference>
<protein>
    <submittedName>
        <fullName evidence="5">TetR family transcriptional regulator</fullName>
    </submittedName>
</protein>
<dbReference type="GO" id="GO:0000976">
    <property type="term" value="F:transcription cis-regulatory region binding"/>
    <property type="evidence" value="ECO:0007669"/>
    <property type="project" value="TreeGrafter"/>
</dbReference>
<accession>A0A1X1ZAP0</accession>
<feature type="compositionally biased region" description="Basic and acidic residues" evidence="3">
    <location>
        <begin position="16"/>
        <end position="26"/>
    </location>
</feature>
<dbReference type="InterPro" id="IPR023772">
    <property type="entry name" value="DNA-bd_HTH_TetR-type_CS"/>
</dbReference>
<dbReference type="InterPro" id="IPR001647">
    <property type="entry name" value="HTH_TetR"/>
</dbReference>
<dbReference type="Proteomes" id="UP000193529">
    <property type="component" value="Unassembled WGS sequence"/>
</dbReference>
<keyword evidence="1 2" id="KW-0238">DNA-binding</keyword>
<organism evidence="5 6">
    <name type="scientific">Mycobacterium palustre</name>
    <dbReference type="NCBI Taxonomy" id="153971"/>
    <lineage>
        <taxon>Bacteria</taxon>
        <taxon>Bacillati</taxon>
        <taxon>Actinomycetota</taxon>
        <taxon>Actinomycetes</taxon>
        <taxon>Mycobacteriales</taxon>
        <taxon>Mycobacteriaceae</taxon>
        <taxon>Mycobacterium</taxon>
        <taxon>Mycobacterium simiae complex</taxon>
    </lineage>
</organism>
<dbReference type="OrthoDB" id="3190535at2"/>
<dbReference type="SUPFAM" id="SSF46689">
    <property type="entry name" value="Homeodomain-like"/>
    <property type="match status" value="1"/>
</dbReference>
<dbReference type="InterPro" id="IPR009057">
    <property type="entry name" value="Homeodomain-like_sf"/>
</dbReference>
<dbReference type="Pfam" id="PF00440">
    <property type="entry name" value="TetR_N"/>
    <property type="match status" value="1"/>
</dbReference>
<keyword evidence="6" id="KW-1185">Reference proteome</keyword>
<feature type="DNA-binding region" description="H-T-H motif" evidence="2">
    <location>
        <begin position="51"/>
        <end position="70"/>
    </location>
</feature>
<feature type="region of interest" description="Disordered" evidence="3">
    <location>
        <begin position="1"/>
        <end position="26"/>
    </location>
</feature>
<dbReference type="InterPro" id="IPR050109">
    <property type="entry name" value="HTH-type_TetR-like_transc_reg"/>
</dbReference>
<evidence type="ECO:0000256" key="1">
    <source>
        <dbReference type="ARBA" id="ARBA00023125"/>
    </source>
</evidence>
<dbReference type="PROSITE" id="PS50977">
    <property type="entry name" value="HTH_TETR_2"/>
    <property type="match status" value="1"/>
</dbReference>
<evidence type="ECO:0000256" key="3">
    <source>
        <dbReference type="SAM" id="MobiDB-lite"/>
    </source>
</evidence>
<reference evidence="5 6" key="1">
    <citation type="submission" date="2016-01" db="EMBL/GenBank/DDBJ databases">
        <title>The new phylogeny of the genus Mycobacterium.</title>
        <authorList>
            <person name="Tarcisio F."/>
            <person name="Conor M."/>
            <person name="Antonella G."/>
            <person name="Elisabetta G."/>
            <person name="Giulia F.S."/>
            <person name="Sara T."/>
            <person name="Anna F."/>
            <person name="Clotilde B."/>
            <person name="Roberto B."/>
            <person name="Veronica D.S."/>
            <person name="Fabio R."/>
            <person name="Monica P."/>
            <person name="Olivier J."/>
            <person name="Enrico T."/>
            <person name="Nicola S."/>
        </authorList>
    </citation>
    <scope>NUCLEOTIDE SEQUENCE [LARGE SCALE GENOMIC DNA]</scope>
    <source>
        <strain evidence="5 6">DSM 44572</strain>
    </source>
</reference>
<dbReference type="SUPFAM" id="SSF48498">
    <property type="entry name" value="Tetracyclin repressor-like, C-terminal domain"/>
    <property type="match status" value="1"/>
</dbReference>
<dbReference type="GO" id="GO:0003700">
    <property type="term" value="F:DNA-binding transcription factor activity"/>
    <property type="evidence" value="ECO:0007669"/>
    <property type="project" value="TreeGrafter"/>
</dbReference>
<evidence type="ECO:0000313" key="6">
    <source>
        <dbReference type="Proteomes" id="UP000193529"/>
    </source>
</evidence>
<evidence type="ECO:0000259" key="4">
    <source>
        <dbReference type="PROSITE" id="PS50977"/>
    </source>
</evidence>
<dbReference type="InterPro" id="IPR041490">
    <property type="entry name" value="KstR2_TetR_C"/>
</dbReference>
<name>A0A1X1ZAP0_9MYCO</name>
<dbReference type="EMBL" id="LQPJ01000124">
    <property type="protein sequence ID" value="ORW20402.1"/>
    <property type="molecule type" value="Genomic_DNA"/>
</dbReference>
<dbReference type="Gene3D" id="1.10.10.60">
    <property type="entry name" value="Homeodomain-like"/>
    <property type="match status" value="1"/>
</dbReference>
<dbReference type="PANTHER" id="PTHR30055">
    <property type="entry name" value="HTH-TYPE TRANSCRIPTIONAL REGULATOR RUTR"/>
    <property type="match status" value="1"/>
</dbReference>
<proteinExistence type="predicted"/>
<dbReference type="RefSeq" id="WP_041297798.1">
    <property type="nucleotide sequence ID" value="NZ_LQPJ01000124.1"/>
</dbReference>